<dbReference type="PANTHER" id="PTHR16133:SF0">
    <property type="entry name" value="ZINC_IRON REGULATED TRANSPORTER-RELATED PROTEIN 102B, ISOFORM E"/>
    <property type="match status" value="1"/>
</dbReference>
<dbReference type="PANTHER" id="PTHR16133">
    <property type="entry name" value="SOLUTE CARRIER FAMILY 39 ZINC TRANSPORTER , MEMBER 9-RELATED"/>
    <property type="match status" value="1"/>
</dbReference>
<dbReference type="OrthoDB" id="19859at2759"/>
<feature type="transmembrane region" description="Helical" evidence="7">
    <location>
        <begin position="293"/>
        <end position="311"/>
    </location>
</feature>
<dbReference type="GO" id="GO:0000139">
    <property type="term" value="C:Golgi membrane"/>
    <property type="evidence" value="ECO:0007669"/>
    <property type="project" value="UniProtKB-SubCell"/>
</dbReference>
<evidence type="ECO:0000313" key="8">
    <source>
        <dbReference type="EMBL" id="QID82420.1"/>
    </source>
</evidence>
<feature type="transmembrane region" description="Helical" evidence="7">
    <location>
        <begin position="68"/>
        <end position="88"/>
    </location>
</feature>
<evidence type="ECO:0000313" key="9">
    <source>
        <dbReference type="Proteomes" id="UP000501346"/>
    </source>
</evidence>
<organism evidence="8 9">
    <name type="scientific">Saccharomyces pastorianus</name>
    <name type="common">Lager yeast</name>
    <name type="synonym">Saccharomyces cerevisiae x Saccharomyces eubayanus</name>
    <dbReference type="NCBI Taxonomy" id="27292"/>
    <lineage>
        <taxon>Eukaryota</taxon>
        <taxon>Fungi</taxon>
        <taxon>Dikarya</taxon>
        <taxon>Ascomycota</taxon>
        <taxon>Saccharomycotina</taxon>
        <taxon>Saccharomycetes</taxon>
        <taxon>Saccharomycetales</taxon>
        <taxon>Saccharomycetaceae</taxon>
        <taxon>Saccharomyces</taxon>
    </lineage>
</organism>
<evidence type="ECO:0000256" key="2">
    <source>
        <dbReference type="ARBA" id="ARBA00004394"/>
    </source>
</evidence>
<protein>
    <submittedName>
        <fullName evidence="8">Mn(2+) transporter atx2</fullName>
    </submittedName>
</protein>
<dbReference type="GO" id="GO:0046873">
    <property type="term" value="F:metal ion transmembrane transporter activity"/>
    <property type="evidence" value="ECO:0007669"/>
    <property type="project" value="InterPro"/>
</dbReference>
<keyword evidence="9" id="KW-1185">Reference proteome</keyword>
<keyword evidence="4 7" id="KW-1133">Transmembrane helix</keyword>
<dbReference type="AlphaFoldDB" id="A0A6C1E0H9"/>
<proteinExistence type="predicted"/>
<dbReference type="Proteomes" id="UP000501346">
    <property type="component" value="Chromosome ScXV-ScXI"/>
</dbReference>
<feature type="transmembrane region" description="Helical" evidence="7">
    <location>
        <begin position="184"/>
        <end position="203"/>
    </location>
</feature>
<feature type="transmembrane region" description="Helical" evidence="7">
    <location>
        <begin position="100"/>
        <end position="117"/>
    </location>
</feature>
<dbReference type="EMBL" id="CP048996">
    <property type="protein sequence ID" value="QID82420.1"/>
    <property type="molecule type" value="Genomic_DNA"/>
</dbReference>
<keyword evidence="6 7" id="KW-0472">Membrane</keyword>
<feature type="transmembrane region" description="Helical" evidence="7">
    <location>
        <begin position="223"/>
        <end position="242"/>
    </location>
</feature>
<evidence type="ECO:0000256" key="5">
    <source>
        <dbReference type="ARBA" id="ARBA00023034"/>
    </source>
</evidence>
<evidence type="ECO:0000256" key="1">
    <source>
        <dbReference type="ARBA" id="ARBA00004127"/>
    </source>
</evidence>
<dbReference type="GO" id="GO:0006829">
    <property type="term" value="P:zinc ion transport"/>
    <property type="evidence" value="ECO:0007669"/>
    <property type="project" value="InterPro"/>
</dbReference>
<evidence type="ECO:0000256" key="4">
    <source>
        <dbReference type="ARBA" id="ARBA00022989"/>
    </source>
</evidence>
<keyword evidence="3 7" id="KW-0812">Transmembrane</keyword>
<feature type="transmembrane region" description="Helical" evidence="7">
    <location>
        <begin position="254"/>
        <end position="273"/>
    </location>
</feature>
<dbReference type="InterPro" id="IPR045891">
    <property type="entry name" value="ZIP9"/>
</dbReference>
<dbReference type="Pfam" id="PF02535">
    <property type="entry name" value="Zip"/>
    <property type="match status" value="1"/>
</dbReference>
<sequence>MKFLGVILLASFLLIATFLIGLIPLYYIDKQKSSIVTNQEGADSISDFTTNADTQTINDDVSSYRVKIAVLSQFGIGMLLGTSFMLVIPEGIKACVEHDGNVGVNLLIGFLGVYVLDRLVTLWVSRKQTVYTHDAVKFQSWKDIINHPRQIWMNLIQNNVVFALFIHGLSDGIALGTTTNNDSLLIVVLIAIVIHKIPAVLSLTSLMVSRQNLMKWEVICNVFLFASSTPIGYIVLSLLNLSHSPTMDWISGNLLLMSGGSLLYASFTAFVGGDSHDHDLSVEQEVVLPHDESVYVLIGVCIPLVISYCISEE</sequence>
<reference evidence="8 9" key="1">
    <citation type="journal article" date="2019" name="BMC Genomics">
        <title>Chromosome level assembly and comparative genome analysis confirm lager-brewing yeasts originated from a single hybridization.</title>
        <authorList>
            <person name="Salazar A.N."/>
            <person name="Gorter de Vries A.R."/>
            <person name="van den Broek M."/>
            <person name="Brouwers N."/>
            <person name="de la Torre Cortes P."/>
            <person name="Kuijpers N.G.A."/>
            <person name="Daran J.G."/>
            <person name="Abeel T."/>
        </authorList>
    </citation>
    <scope>NUCLEOTIDE SEQUENCE [LARGE SCALE GENOMIC DNA]</scope>
    <source>
        <strain evidence="8 9">CBS 1483</strain>
    </source>
</reference>
<gene>
    <name evidence="8" type="primary">ATX2_1</name>
    <name evidence="8" type="ORF">GRS66_004842</name>
</gene>
<dbReference type="InterPro" id="IPR003689">
    <property type="entry name" value="ZIP"/>
</dbReference>
<evidence type="ECO:0000256" key="7">
    <source>
        <dbReference type="SAM" id="Phobius"/>
    </source>
</evidence>
<evidence type="ECO:0000256" key="6">
    <source>
        <dbReference type="ARBA" id="ARBA00023136"/>
    </source>
</evidence>
<comment type="subcellular location">
    <subcellularLocation>
        <location evidence="1">Endomembrane system</location>
        <topology evidence="1">Multi-pass membrane protein</topology>
    </subcellularLocation>
    <subcellularLocation>
        <location evidence="2">Golgi apparatus membrane</location>
    </subcellularLocation>
</comment>
<feature type="transmembrane region" description="Helical" evidence="7">
    <location>
        <begin position="6"/>
        <end position="28"/>
    </location>
</feature>
<accession>A0A6C1E0H9</accession>
<name>A0A6C1E0H9_SACPS</name>
<evidence type="ECO:0000256" key="3">
    <source>
        <dbReference type="ARBA" id="ARBA00022692"/>
    </source>
</evidence>
<keyword evidence="5" id="KW-0333">Golgi apparatus</keyword>